<dbReference type="InterPro" id="IPR046373">
    <property type="entry name" value="Acyl-CoA_Oxase/DH_mid-dom_sf"/>
</dbReference>
<evidence type="ECO:0000313" key="9">
    <source>
        <dbReference type="Proteomes" id="UP000308891"/>
    </source>
</evidence>
<comment type="similarity">
    <text evidence="2">Belongs to the acyl-CoA dehydrogenase family.</text>
</comment>
<evidence type="ECO:0000259" key="6">
    <source>
        <dbReference type="Pfam" id="PF00441"/>
    </source>
</evidence>
<keyword evidence="9" id="KW-1185">Reference proteome</keyword>
<keyword evidence="5" id="KW-0560">Oxidoreductase</keyword>
<dbReference type="Gene3D" id="2.40.110.10">
    <property type="entry name" value="Butyryl-CoA Dehydrogenase, subunit A, domain 2"/>
    <property type="match status" value="1"/>
</dbReference>
<organism evidence="8 9">
    <name type="scientific">Crenobacter intestini</name>
    <dbReference type="NCBI Taxonomy" id="2563443"/>
    <lineage>
        <taxon>Bacteria</taxon>
        <taxon>Pseudomonadati</taxon>
        <taxon>Pseudomonadota</taxon>
        <taxon>Betaproteobacteria</taxon>
        <taxon>Neisseriales</taxon>
        <taxon>Neisseriaceae</taxon>
        <taxon>Crenobacter</taxon>
    </lineage>
</organism>
<comment type="caution">
    <text evidence="8">The sequence shown here is derived from an EMBL/GenBank/DDBJ whole genome shotgun (WGS) entry which is preliminary data.</text>
</comment>
<dbReference type="InterPro" id="IPR037069">
    <property type="entry name" value="AcylCoA_DH/ox_N_sf"/>
</dbReference>
<protein>
    <submittedName>
        <fullName evidence="8">Acyl-CoA dehydrogenase</fullName>
    </submittedName>
</protein>
<evidence type="ECO:0000256" key="4">
    <source>
        <dbReference type="ARBA" id="ARBA00022827"/>
    </source>
</evidence>
<dbReference type="Gene3D" id="1.10.540.10">
    <property type="entry name" value="Acyl-CoA dehydrogenase/oxidase, N-terminal domain"/>
    <property type="match status" value="1"/>
</dbReference>
<keyword evidence="3" id="KW-0285">Flavoprotein</keyword>
<dbReference type="PANTHER" id="PTHR43884">
    <property type="entry name" value="ACYL-COA DEHYDROGENASE"/>
    <property type="match status" value="1"/>
</dbReference>
<feature type="domain" description="Acyl-CoA dehydrogenase/oxidase N-terminal" evidence="7">
    <location>
        <begin position="6"/>
        <end position="118"/>
    </location>
</feature>
<dbReference type="AlphaFoldDB" id="A0A4T0UMV6"/>
<dbReference type="GO" id="GO:0050660">
    <property type="term" value="F:flavin adenine dinucleotide binding"/>
    <property type="evidence" value="ECO:0007669"/>
    <property type="project" value="InterPro"/>
</dbReference>
<dbReference type="Pfam" id="PF00441">
    <property type="entry name" value="Acyl-CoA_dh_1"/>
    <property type="match status" value="1"/>
</dbReference>
<dbReference type="CDD" id="cd00567">
    <property type="entry name" value="ACAD"/>
    <property type="match status" value="1"/>
</dbReference>
<dbReference type="InterPro" id="IPR013786">
    <property type="entry name" value="AcylCoA_DH/ox_N"/>
</dbReference>
<evidence type="ECO:0000256" key="5">
    <source>
        <dbReference type="ARBA" id="ARBA00023002"/>
    </source>
</evidence>
<evidence type="ECO:0000256" key="2">
    <source>
        <dbReference type="ARBA" id="ARBA00009347"/>
    </source>
</evidence>
<evidence type="ECO:0000313" key="8">
    <source>
        <dbReference type="EMBL" id="TIC79791.1"/>
    </source>
</evidence>
<dbReference type="EMBL" id="STGJ01000015">
    <property type="protein sequence ID" value="TIC79791.1"/>
    <property type="molecule type" value="Genomic_DNA"/>
</dbReference>
<gene>
    <name evidence="8" type="ORF">E5K04_12770</name>
</gene>
<dbReference type="PANTHER" id="PTHR43884:SF20">
    <property type="entry name" value="ACYL-COA DEHYDROGENASE FADE28"/>
    <property type="match status" value="1"/>
</dbReference>
<dbReference type="InterPro" id="IPR036250">
    <property type="entry name" value="AcylCo_DH-like_C"/>
</dbReference>
<feature type="domain" description="Acyl-CoA dehydrogenase/oxidase C-terminal" evidence="6">
    <location>
        <begin position="235"/>
        <end position="381"/>
    </location>
</feature>
<sequence>MQFTFTEEQRMIRDAVAALLAEQSASTQVRVAMASATGTDDALWQALAVDMQACAVLVPERFGGLGAGFVEAALVGEQLGRHVACVPYHATVGLAASTLLACADDAQQAAWLSGIAAGTTIASVAGLAYAERKCTDGARFRLHGDGYLLSGRFAAVPHAHVANLMLVVAHDETGETALFALPAESPGLSARPIPTMDQTRAQAEVLLSDVAVPASARLTRLDDTTLTTARDCATVLIAAELLGVADASLAMAVDYTGERRQFGRAIASYQAIKHRAADMLLKAELARSAVYYAACVANEALFGRDEAARKVARELPQAASLAKAYAGEAAFYNAGSALQLFGGVGFTWEYDVHLYFKRAQGCSHFLGSPALHRERVARALLD</sequence>
<dbReference type="Pfam" id="PF02771">
    <property type="entry name" value="Acyl-CoA_dh_N"/>
    <property type="match status" value="1"/>
</dbReference>
<dbReference type="Proteomes" id="UP000308891">
    <property type="component" value="Unassembled WGS sequence"/>
</dbReference>
<name>A0A4T0UMV6_9NEIS</name>
<dbReference type="Gene3D" id="1.20.140.10">
    <property type="entry name" value="Butyryl-CoA Dehydrogenase, subunit A, domain 3"/>
    <property type="match status" value="1"/>
</dbReference>
<evidence type="ECO:0000256" key="3">
    <source>
        <dbReference type="ARBA" id="ARBA00022630"/>
    </source>
</evidence>
<evidence type="ECO:0000256" key="1">
    <source>
        <dbReference type="ARBA" id="ARBA00001974"/>
    </source>
</evidence>
<reference evidence="8 9" key="1">
    <citation type="submission" date="2019-04" db="EMBL/GenBank/DDBJ databases">
        <title>Crenobacter sp. nov.</title>
        <authorList>
            <person name="Shi S."/>
        </authorList>
    </citation>
    <scope>NUCLEOTIDE SEQUENCE [LARGE SCALE GENOMIC DNA]</scope>
    <source>
        <strain evidence="8 9">GY 70310</strain>
    </source>
</reference>
<dbReference type="InterPro" id="IPR009075">
    <property type="entry name" value="AcylCo_DH/oxidase_C"/>
</dbReference>
<dbReference type="OrthoDB" id="7807987at2"/>
<evidence type="ECO:0000259" key="7">
    <source>
        <dbReference type="Pfam" id="PF02771"/>
    </source>
</evidence>
<dbReference type="RefSeq" id="WP_136554703.1">
    <property type="nucleotide sequence ID" value="NZ_STGJ01000015.1"/>
</dbReference>
<dbReference type="GO" id="GO:0003995">
    <property type="term" value="F:acyl-CoA dehydrogenase activity"/>
    <property type="evidence" value="ECO:0007669"/>
    <property type="project" value="TreeGrafter"/>
</dbReference>
<proteinExistence type="inferred from homology"/>
<dbReference type="InterPro" id="IPR009100">
    <property type="entry name" value="AcylCoA_DH/oxidase_NM_dom_sf"/>
</dbReference>
<comment type="cofactor">
    <cofactor evidence="1">
        <name>FAD</name>
        <dbReference type="ChEBI" id="CHEBI:57692"/>
    </cofactor>
</comment>
<keyword evidence="4" id="KW-0274">FAD</keyword>
<dbReference type="SUPFAM" id="SSF56645">
    <property type="entry name" value="Acyl-CoA dehydrogenase NM domain-like"/>
    <property type="match status" value="1"/>
</dbReference>
<accession>A0A4T0UMV6</accession>
<dbReference type="SUPFAM" id="SSF47203">
    <property type="entry name" value="Acyl-CoA dehydrogenase C-terminal domain-like"/>
    <property type="match status" value="1"/>
</dbReference>